<comment type="caution">
    <text evidence="2">The sequence shown here is derived from an EMBL/GenBank/DDBJ whole genome shotgun (WGS) entry which is preliminary data.</text>
</comment>
<keyword evidence="1" id="KW-1133">Transmembrane helix</keyword>
<reference evidence="2 4" key="1">
    <citation type="journal article" date="2017" name="Biosci Microbiota Food Health">
        <title>Genomic characterization reconfirms the taxonomic status of Lactobacillus parakefiri.</title>
        <authorList>
            <person name="Tanizawa Y."/>
            <person name="Kobayashi H."/>
            <person name="Kaminuma E."/>
            <person name="Sakamoto M."/>
            <person name="Ohkuma M."/>
            <person name="Nakamura Y."/>
            <person name="Arita M."/>
            <person name="Tohno M."/>
        </authorList>
    </citation>
    <scope>NUCLEOTIDE SEQUENCE [LARGE SCALE GENOMIC DNA]</scope>
    <source>
        <strain evidence="2 4">JCM 8573</strain>
    </source>
</reference>
<accession>A0A224VHM9</accession>
<evidence type="ECO:0000313" key="5">
    <source>
        <dbReference type="Proteomes" id="UP000294668"/>
    </source>
</evidence>
<keyword evidence="1" id="KW-0812">Transmembrane</keyword>
<gene>
    <name evidence="3" type="ORF">C5L28_000230</name>
    <name evidence="2" type="ORF">LPKJCM_00791</name>
</gene>
<feature type="transmembrane region" description="Helical" evidence="1">
    <location>
        <begin position="37"/>
        <end position="58"/>
    </location>
</feature>
<dbReference type="AlphaFoldDB" id="A0A224VHM9"/>
<proteinExistence type="predicted"/>
<evidence type="ECO:0000313" key="2">
    <source>
        <dbReference type="EMBL" id="GAW71690.1"/>
    </source>
</evidence>
<dbReference type="Proteomes" id="UP000214739">
    <property type="component" value="Unassembled WGS sequence"/>
</dbReference>
<dbReference type="EMBL" id="PUFL01000051">
    <property type="protein sequence ID" value="TDG91743.1"/>
    <property type="molecule type" value="Genomic_DNA"/>
</dbReference>
<feature type="transmembrane region" description="Helical" evidence="1">
    <location>
        <begin position="7"/>
        <end position="25"/>
    </location>
</feature>
<dbReference type="Proteomes" id="UP000294668">
    <property type="component" value="Unassembled WGS sequence"/>
</dbReference>
<name>A0A224VHM9_9LACO</name>
<organism evidence="2 4">
    <name type="scientific">Lentilactobacillus parakefiri</name>
    <dbReference type="NCBI Taxonomy" id="152332"/>
    <lineage>
        <taxon>Bacteria</taxon>
        <taxon>Bacillati</taxon>
        <taxon>Bacillota</taxon>
        <taxon>Bacilli</taxon>
        <taxon>Lactobacillales</taxon>
        <taxon>Lactobacillaceae</taxon>
        <taxon>Lentilactobacillus</taxon>
    </lineage>
</organism>
<evidence type="ECO:0000256" key="1">
    <source>
        <dbReference type="SAM" id="Phobius"/>
    </source>
</evidence>
<evidence type="ECO:0000313" key="3">
    <source>
        <dbReference type="EMBL" id="TDG91743.1"/>
    </source>
</evidence>
<keyword evidence="5" id="KW-1185">Reference proteome</keyword>
<dbReference type="EMBL" id="BDGB01000042">
    <property type="protein sequence ID" value="GAW71690.1"/>
    <property type="molecule type" value="Genomic_DNA"/>
</dbReference>
<sequence length="63" mass="7531">MNKYINSILLFITFWWLLNIVRHIVTGNFLEFITNLFIYLAIPSFFVLVISLILLSVFNHKQQ</sequence>
<evidence type="ECO:0000313" key="4">
    <source>
        <dbReference type="Proteomes" id="UP000214739"/>
    </source>
</evidence>
<protein>
    <submittedName>
        <fullName evidence="2">Uncharacterized protein</fullName>
    </submittedName>
</protein>
<reference evidence="3" key="3">
    <citation type="submission" date="2019-02" db="EMBL/GenBank/DDBJ databases">
        <authorList>
            <person name="Buron G."/>
            <person name="Chaylann A."/>
            <person name="Dolejs I."/>
            <person name="Forster J."/>
            <person name="Miks M.H."/>
        </authorList>
    </citation>
    <scope>NUCLEOTIDE SEQUENCE</scope>
    <source>
        <strain evidence="3">DSM 10551</strain>
    </source>
</reference>
<keyword evidence="1" id="KW-0472">Membrane</keyword>
<reference evidence="3 5" key="2">
    <citation type="journal article" date="2019" name="Appl. Microbiol. Biotechnol.">
        <title>Uncovering carbohydrate metabolism through a genotype-phenotype association study of 56 lactic acid bacteria genomes.</title>
        <authorList>
            <person name="Buron-Moles G."/>
            <person name="Chailyan A."/>
            <person name="Dolejs I."/>
            <person name="Forster J."/>
            <person name="Miks M.H."/>
        </authorList>
    </citation>
    <scope>NUCLEOTIDE SEQUENCE [LARGE SCALE GENOMIC DNA]</scope>
    <source>
        <strain evidence="3 5">DSM 10551</strain>
    </source>
</reference>